<keyword evidence="6" id="KW-1185">Reference proteome</keyword>
<reference evidence="6" key="1">
    <citation type="journal article" date="2019" name="Int. J. Syst. Evol. Microbiol.">
        <title>The Global Catalogue of Microorganisms (GCM) 10K type strain sequencing project: providing services to taxonomists for standard genome sequencing and annotation.</title>
        <authorList>
            <consortium name="The Broad Institute Genomics Platform"/>
            <consortium name="The Broad Institute Genome Sequencing Center for Infectious Disease"/>
            <person name="Wu L."/>
            <person name="Ma J."/>
        </authorList>
    </citation>
    <scope>NUCLEOTIDE SEQUENCE [LARGE SCALE GENOMIC DNA]</scope>
    <source>
        <strain evidence="6">CGMCC 4.1621</strain>
    </source>
</reference>
<evidence type="ECO:0000256" key="3">
    <source>
        <dbReference type="ARBA" id="ARBA00022729"/>
    </source>
</evidence>
<evidence type="ECO:0000313" key="6">
    <source>
        <dbReference type="Proteomes" id="UP001596410"/>
    </source>
</evidence>
<dbReference type="InterPro" id="IPR050682">
    <property type="entry name" value="ModA/WtpA"/>
</dbReference>
<organism evidence="5 6">
    <name type="scientific">Halobacillus seohaensis</name>
    <dbReference type="NCBI Taxonomy" id="447421"/>
    <lineage>
        <taxon>Bacteria</taxon>
        <taxon>Bacillati</taxon>
        <taxon>Bacillota</taxon>
        <taxon>Bacilli</taxon>
        <taxon>Bacillales</taxon>
        <taxon>Bacillaceae</taxon>
        <taxon>Halobacillus</taxon>
    </lineage>
</organism>
<evidence type="ECO:0000313" key="5">
    <source>
        <dbReference type="EMBL" id="MFC7063010.1"/>
    </source>
</evidence>
<protein>
    <submittedName>
        <fullName evidence="5">Molybdate ABC transporter substrate-binding protein</fullName>
    </submittedName>
</protein>
<dbReference type="NCBIfam" id="TIGR01256">
    <property type="entry name" value="modA"/>
    <property type="match status" value="1"/>
</dbReference>
<dbReference type="Gene3D" id="3.40.190.10">
    <property type="entry name" value="Periplasmic binding protein-like II"/>
    <property type="match status" value="2"/>
</dbReference>
<dbReference type="SUPFAM" id="SSF53850">
    <property type="entry name" value="Periplasmic binding protein-like II"/>
    <property type="match status" value="1"/>
</dbReference>
<evidence type="ECO:0000256" key="2">
    <source>
        <dbReference type="ARBA" id="ARBA00022723"/>
    </source>
</evidence>
<keyword evidence="3 4" id="KW-0732">Signal</keyword>
<feature type="signal peptide" evidence="4">
    <location>
        <begin position="1"/>
        <end position="22"/>
    </location>
</feature>
<accession>A0ABW2EL46</accession>
<dbReference type="PROSITE" id="PS51257">
    <property type="entry name" value="PROKAR_LIPOPROTEIN"/>
    <property type="match status" value="1"/>
</dbReference>
<proteinExistence type="inferred from homology"/>
<name>A0ABW2EL46_9BACI</name>
<evidence type="ECO:0000256" key="1">
    <source>
        <dbReference type="ARBA" id="ARBA00009175"/>
    </source>
</evidence>
<comment type="caution">
    <text evidence="5">The sequence shown here is derived from an EMBL/GenBank/DDBJ whole genome shotgun (WGS) entry which is preliminary data.</text>
</comment>
<evidence type="ECO:0000256" key="4">
    <source>
        <dbReference type="SAM" id="SignalP"/>
    </source>
</evidence>
<dbReference type="PANTHER" id="PTHR30632:SF0">
    <property type="entry name" value="SULFATE-BINDING PROTEIN"/>
    <property type="match status" value="1"/>
</dbReference>
<keyword evidence="2" id="KW-0479">Metal-binding</keyword>
<dbReference type="InterPro" id="IPR005950">
    <property type="entry name" value="ModA"/>
</dbReference>
<dbReference type="PANTHER" id="PTHR30632">
    <property type="entry name" value="MOLYBDATE-BINDING PERIPLASMIC PROTEIN"/>
    <property type="match status" value="1"/>
</dbReference>
<comment type="similarity">
    <text evidence="1">Belongs to the bacterial solute-binding protein ModA family.</text>
</comment>
<gene>
    <name evidence="5" type="primary">modA</name>
    <name evidence="5" type="ORF">ACFQIC_14355</name>
</gene>
<dbReference type="Pfam" id="PF13531">
    <property type="entry name" value="SBP_bac_11"/>
    <property type="match status" value="1"/>
</dbReference>
<feature type="chain" id="PRO_5045535948" evidence="4">
    <location>
        <begin position="23"/>
        <end position="255"/>
    </location>
</feature>
<sequence>MYTKKISFCFILLLILSSCSNSSENQTELIISAASSLTDAMTEIIDNYEQKRPNTSITLNSASSGKLAQQIQQGAPVDLIISANNQWISRLETSEHIKHDSISQITQNSLVLISSKSQTTSVDSLESLTLEQRDSFALGDPDSVPVGTYAKQALEANGKWDELSDHFVYANDVKQVLAYVASNNAKYGLVYFTDAKISDKVEVLDDIDPNTHNPITYPAAVTSQSSHPKEAEAFLSYLMNDKAQETLKTYGFRKK</sequence>
<dbReference type="RefSeq" id="WP_204711532.1">
    <property type="nucleotide sequence ID" value="NZ_JBHSZV010000037.1"/>
</dbReference>
<dbReference type="EMBL" id="JBHSZV010000037">
    <property type="protein sequence ID" value="MFC7063010.1"/>
    <property type="molecule type" value="Genomic_DNA"/>
</dbReference>
<dbReference type="PIRSF" id="PIRSF004846">
    <property type="entry name" value="ModA"/>
    <property type="match status" value="1"/>
</dbReference>
<dbReference type="Proteomes" id="UP001596410">
    <property type="component" value="Unassembled WGS sequence"/>
</dbReference>